<keyword evidence="2" id="KW-0597">Phosphoprotein</keyword>
<comment type="similarity">
    <text evidence="4">Belongs to the NRP synthetase family.</text>
</comment>
<feature type="domain" description="AMP-dependent synthetase/ligase" evidence="5">
    <location>
        <begin position="78"/>
        <end position="429"/>
    </location>
</feature>
<dbReference type="SUPFAM" id="SSF56801">
    <property type="entry name" value="Acetyl-CoA synthetase-like"/>
    <property type="match status" value="1"/>
</dbReference>
<dbReference type="GO" id="GO:0005737">
    <property type="term" value="C:cytoplasm"/>
    <property type="evidence" value="ECO:0007669"/>
    <property type="project" value="TreeGrafter"/>
</dbReference>
<keyword evidence="1" id="KW-0596">Phosphopantetheine</keyword>
<dbReference type="AlphaFoldDB" id="A0AA39K348"/>
<dbReference type="GO" id="GO:0016874">
    <property type="term" value="F:ligase activity"/>
    <property type="evidence" value="ECO:0007669"/>
    <property type="project" value="UniProtKB-KW"/>
</dbReference>
<accession>A0AA39K348</accession>
<keyword evidence="7" id="KW-1185">Reference proteome</keyword>
<dbReference type="GO" id="GO:0031177">
    <property type="term" value="F:phosphopantetheine binding"/>
    <property type="evidence" value="ECO:0007669"/>
    <property type="project" value="TreeGrafter"/>
</dbReference>
<dbReference type="Gene3D" id="3.30.300.30">
    <property type="match status" value="1"/>
</dbReference>
<evidence type="ECO:0000256" key="1">
    <source>
        <dbReference type="ARBA" id="ARBA00022450"/>
    </source>
</evidence>
<dbReference type="PRINTS" id="PR00154">
    <property type="entry name" value="AMPBINDING"/>
</dbReference>
<dbReference type="GO" id="GO:0044550">
    <property type="term" value="P:secondary metabolite biosynthetic process"/>
    <property type="evidence" value="ECO:0007669"/>
    <property type="project" value="TreeGrafter"/>
</dbReference>
<dbReference type="EMBL" id="JAUEPT010000004">
    <property type="protein sequence ID" value="KAK0452516.1"/>
    <property type="molecule type" value="Genomic_DNA"/>
</dbReference>
<dbReference type="InterPro" id="IPR020459">
    <property type="entry name" value="AMP-binding"/>
</dbReference>
<keyword evidence="3" id="KW-0436">Ligase</keyword>
<dbReference type="InterPro" id="IPR000873">
    <property type="entry name" value="AMP-dep_synth/lig_dom"/>
</dbReference>
<dbReference type="PROSITE" id="PS00455">
    <property type="entry name" value="AMP_BINDING"/>
    <property type="match status" value="1"/>
</dbReference>
<organism evidence="6 7">
    <name type="scientific">Armillaria borealis</name>
    <dbReference type="NCBI Taxonomy" id="47425"/>
    <lineage>
        <taxon>Eukaryota</taxon>
        <taxon>Fungi</taxon>
        <taxon>Dikarya</taxon>
        <taxon>Basidiomycota</taxon>
        <taxon>Agaricomycotina</taxon>
        <taxon>Agaricomycetes</taxon>
        <taxon>Agaricomycetidae</taxon>
        <taxon>Agaricales</taxon>
        <taxon>Marasmiineae</taxon>
        <taxon>Physalacriaceae</taxon>
        <taxon>Armillaria</taxon>
    </lineage>
</organism>
<reference evidence="6" key="1">
    <citation type="submission" date="2023-06" db="EMBL/GenBank/DDBJ databases">
        <authorList>
            <consortium name="Lawrence Berkeley National Laboratory"/>
            <person name="Ahrendt S."/>
            <person name="Sahu N."/>
            <person name="Indic B."/>
            <person name="Wong-Bajracharya J."/>
            <person name="Merenyi Z."/>
            <person name="Ke H.-M."/>
            <person name="Monk M."/>
            <person name="Kocsube S."/>
            <person name="Drula E."/>
            <person name="Lipzen A."/>
            <person name="Balint B."/>
            <person name="Henrissat B."/>
            <person name="Andreopoulos B."/>
            <person name="Martin F.M."/>
            <person name="Harder C.B."/>
            <person name="Rigling D."/>
            <person name="Ford K.L."/>
            <person name="Foster G.D."/>
            <person name="Pangilinan J."/>
            <person name="Papanicolaou A."/>
            <person name="Barry K."/>
            <person name="LaButti K."/>
            <person name="Viragh M."/>
            <person name="Koriabine M."/>
            <person name="Yan M."/>
            <person name="Riley R."/>
            <person name="Champramary S."/>
            <person name="Plett K.L."/>
            <person name="Tsai I.J."/>
            <person name="Slot J."/>
            <person name="Sipos G."/>
            <person name="Plett J."/>
            <person name="Nagy L.G."/>
            <person name="Grigoriev I.V."/>
        </authorList>
    </citation>
    <scope>NUCLEOTIDE SEQUENCE</scope>
    <source>
        <strain evidence="6">FPL87.14</strain>
    </source>
</reference>
<evidence type="ECO:0000256" key="3">
    <source>
        <dbReference type="ARBA" id="ARBA00022598"/>
    </source>
</evidence>
<dbReference type="InterPro" id="IPR045851">
    <property type="entry name" value="AMP-bd_C_sf"/>
</dbReference>
<dbReference type="GO" id="GO:0043041">
    <property type="term" value="P:amino acid activation for nonribosomal peptide biosynthetic process"/>
    <property type="evidence" value="ECO:0007669"/>
    <property type="project" value="TreeGrafter"/>
</dbReference>
<evidence type="ECO:0000256" key="2">
    <source>
        <dbReference type="ARBA" id="ARBA00022553"/>
    </source>
</evidence>
<evidence type="ECO:0000256" key="4">
    <source>
        <dbReference type="ARBA" id="ARBA00029454"/>
    </source>
</evidence>
<dbReference type="PANTHER" id="PTHR45527">
    <property type="entry name" value="NONRIBOSOMAL PEPTIDE SYNTHETASE"/>
    <property type="match status" value="1"/>
</dbReference>
<dbReference type="Gene3D" id="3.40.50.12780">
    <property type="entry name" value="N-terminal domain of ligase-like"/>
    <property type="match status" value="1"/>
</dbReference>
<sequence length="576" mass="62817">MPVACGSRATSSSPMLCVFAFFKNLFTAVAPFFTTWEVSYPWSTLFRGCDSEKRYDPELSISFGTAILVKHTCIHDAFEAVSNTFPSDLAIVDHVGNSLTYQQLDRLSLRVSSFLRNRGVLPGSLVCLVGERSIPHIVAIFGILRAGAAYIPLDGQLITDGTLRGILSDAEPSFTLYSRTFASRKDLLPPQNSCTEDLLDGSTIEIQPSWKSRGSDKAYIIYTSGTTGEPKGVVVSHSNVTNCVFSSLILSASTDAKSKQVLSLSPGNLGVRRGTKVAQLLNIAFDMCAWETLGCLMNGGTLYLRGPRRADWISVMKKVDVIIATPSILVSHDPVDYPNVKVVATAGEPCPQPLADRWASQATFYNAYGPTEVTIINTMRKHVPGSPLSIGSPIPNNSIYILDANLRPVPVGTTGIIWSGGHGVTQGYLKRPTLTAIKYVPDPFRDEARWMYNTGDLGRLREDGHIEPLGRLDDQVKIKGFRVELDGVTATIVRCPEISSACSLLVDGELWSFYSPDTVDPSIVREAVTSIHPNYAVPPKFLPLKCLPLTRNGKIDKVELQRIAAAFATRKVDQAD</sequence>
<proteinExistence type="inferred from homology"/>
<protein>
    <submittedName>
        <fullName evidence="6">AMP-binding protein</fullName>
    </submittedName>
</protein>
<comment type="caution">
    <text evidence="6">The sequence shown here is derived from an EMBL/GenBank/DDBJ whole genome shotgun (WGS) entry which is preliminary data.</text>
</comment>
<dbReference type="Proteomes" id="UP001175226">
    <property type="component" value="Unassembled WGS sequence"/>
</dbReference>
<dbReference type="Pfam" id="PF00501">
    <property type="entry name" value="AMP-binding"/>
    <property type="match status" value="1"/>
</dbReference>
<dbReference type="PANTHER" id="PTHR45527:SF11">
    <property type="entry name" value="NONRIBOSOMAL PEPTIDE SYNTHETASE 5"/>
    <property type="match status" value="1"/>
</dbReference>
<evidence type="ECO:0000313" key="7">
    <source>
        <dbReference type="Proteomes" id="UP001175226"/>
    </source>
</evidence>
<name>A0AA39K348_9AGAR</name>
<evidence type="ECO:0000259" key="5">
    <source>
        <dbReference type="Pfam" id="PF00501"/>
    </source>
</evidence>
<gene>
    <name evidence="6" type="ORF">EV421DRAFT_906377</name>
</gene>
<evidence type="ECO:0000313" key="6">
    <source>
        <dbReference type="EMBL" id="KAK0452516.1"/>
    </source>
</evidence>
<dbReference type="InterPro" id="IPR042099">
    <property type="entry name" value="ANL_N_sf"/>
</dbReference>
<dbReference type="InterPro" id="IPR020845">
    <property type="entry name" value="AMP-binding_CS"/>
</dbReference>